<evidence type="ECO:0000313" key="2">
    <source>
        <dbReference type="Proteomes" id="UP000002675"/>
    </source>
</evidence>
<accession>Q7MLY2</accession>
<dbReference type="AlphaFoldDB" id="Q7MLY2"/>
<proteinExistence type="predicted"/>
<organism evidence="1 2">
    <name type="scientific">Vibrio vulnificus (strain YJ016)</name>
    <dbReference type="NCBI Taxonomy" id="196600"/>
    <lineage>
        <taxon>Bacteria</taxon>
        <taxon>Pseudomonadati</taxon>
        <taxon>Pseudomonadota</taxon>
        <taxon>Gammaproteobacteria</taxon>
        <taxon>Vibrionales</taxon>
        <taxon>Vibrionaceae</taxon>
        <taxon>Vibrio</taxon>
    </lineage>
</organism>
<dbReference type="EMBL" id="BA000037">
    <property type="protein sequence ID" value="BAC94058.1"/>
    <property type="molecule type" value="Genomic_DNA"/>
</dbReference>
<gene>
    <name evidence="1" type="ordered locus">VV1292</name>
</gene>
<dbReference type="Proteomes" id="UP000002675">
    <property type="component" value="Chromosome I"/>
</dbReference>
<reference evidence="1 2" key="1">
    <citation type="journal article" date="2003" name="Genome Res.">
        <title>Comparative genome analysis of Vibrio vulnificus, a marine pathogen.</title>
        <authorList>
            <person name="Chen C.Y."/>
            <person name="Wu K.M."/>
            <person name="Chang Y.C."/>
            <person name="Chang C.H."/>
            <person name="Tsai H.C."/>
            <person name="Liao T.L."/>
            <person name="Liu Y.M."/>
            <person name="Chen H.J."/>
            <person name="Shen A.B."/>
            <person name="Li J.C."/>
            <person name="Su T.L."/>
            <person name="Shao C.P."/>
            <person name="Lee C.T."/>
            <person name="Hor L.I."/>
            <person name="Tsai S.F."/>
        </authorList>
    </citation>
    <scope>NUCLEOTIDE SEQUENCE [LARGE SCALE GENOMIC DNA]</scope>
    <source>
        <strain evidence="1 2">YJ016</strain>
    </source>
</reference>
<dbReference type="KEGG" id="vvy:VV1292"/>
<dbReference type="HOGENOM" id="CLU_3159296_0_0_6"/>
<protein>
    <submittedName>
        <fullName evidence="1">Uncharacterized protein</fullName>
    </submittedName>
</protein>
<name>Q7MLY2_VIBVY</name>
<sequence length="48" mass="5182">MPMFGSGEGNVHHHGEDGVVSQAKDVIVDNEKAMLPIVHHSFALSEAR</sequence>
<evidence type="ECO:0000313" key="1">
    <source>
        <dbReference type="EMBL" id="BAC94058.1"/>
    </source>
</evidence>